<dbReference type="Gene3D" id="3.40.50.300">
    <property type="entry name" value="P-loop containing nucleotide triphosphate hydrolases"/>
    <property type="match status" value="1"/>
</dbReference>
<evidence type="ECO:0000256" key="3">
    <source>
        <dbReference type="ARBA" id="ARBA00022562"/>
    </source>
</evidence>
<reference evidence="4 5" key="1">
    <citation type="journal article" date="2013" name="Proc. Natl. Acad. Sci. U.S.A.">
        <title>Hybrid DNA virus in Chinese patients with seronegative hepatitis discovered by deep sequencing.</title>
        <authorList>
            <person name="Xu B."/>
            <person name="Zhi N."/>
            <person name="Hu G."/>
            <person name="Wan Z."/>
            <person name="Zheng X."/>
            <person name="Liu X."/>
            <person name="Wong S."/>
            <person name="Kajigaya S."/>
            <person name="Zhao K."/>
            <person name="Mao Q."/>
            <person name="Young N.S."/>
        </authorList>
    </citation>
    <scope>NUCLEOTIDE SEQUENCE [LARGE SCALE GENOMIC DNA]</scope>
    <source>
        <strain evidence="4">NIH-CQV</strain>
    </source>
</reference>
<evidence type="ECO:0000313" key="5">
    <source>
        <dbReference type="Proteomes" id="UP000204633"/>
    </source>
</evidence>
<dbReference type="RefSeq" id="YP_008431133.1">
    <property type="nucleotide sequence ID" value="NC_022089.1"/>
</dbReference>
<dbReference type="KEGG" id="vg:16574595"/>
<sequence>MATSGTFVPFHHVDREWDARFNVPTQEDLDVIVASVKAEVQAGRFKYVLVSGVEVGSRPFQDDYLIRHVHLALVYNNRVTKSSILKNLGVKQGNGYYLVPRKREFPYSGWKKHHTKTETKVDAASLCLYEYGILPTDRLAAVESAPRSAEEKKRKLDDIIVEMRQLIEEGREEESFRKFPRNHLTYGEKIKAMVMQKRDFFKSKGDPHIWLFGNPGSGKSAILQVIYPEYYNKNVENRFFDRYLDGQHSHVLLQDVDHNVMDNLGVQFFKSVCDEAGYPIDAKYKTPQIARLTILISSNFTIEDVVAEEIKGRRENVTALQRRFWQVNIRDLLPILGVKLLSKYEITQLKKAGNLDPRKIFLAYDYLRDVPTGLPLATAEEYQKIIKDHFYK</sequence>
<dbReference type="SUPFAM" id="SSF52540">
    <property type="entry name" value="P-loop containing nucleoside triphosphate hydrolases"/>
    <property type="match status" value="1"/>
</dbReference>
<organism evidence="4 5">
    <name type="scientific">Parvovirus NIH-CQV</name>
    <dbReference type="NCBI Taxonomy" id="1341019"/>
    <lineage>
        <taxon>Viruses</taxon>
        <taxon>Monodnaviria</taxon>
        <taxon>Shotokuvirae</taxon>
        <taxon>Cressdnaviricota</taxon>
        <taxon>Arfiviricetes</taxon>
        <taxon>Lineavirales</taxon>
        <taxon>Oomyviridae</taxon>
        <taxon>Nicoomyvirus</taxon>
        <taxon>Nicoomyvirus moldensis</taxon>
    </lineage>
</organism>
<dbReference type="OrthoDB" id="54at10780"/>
<dbReference type="Proteomes" id="UP000204633">
    <property type="component" value="Segment"/>
</dbReference>
<proteinExistence type="predicted"/>
<evidence type="ECO:0000256" key="1">
    <source>
        <dbReference type="ARBA" id="ARBA00004147"/>
    </source>
</evidence>
<comment type="subcellular location">
    <subcellularLocation>
        <location evidence="1">Host nucleus</location>
    </subcellularLocation>
</comment>
<dbReference type="GO" id="GO:0042025">
    <property type="term" value="C:host cell nucleus"/>
    <property type="evidence" value="ECO:0007669"/>
    <property type="project" value="UniProtKB-SubCell"/>
</dbReference>
<evidence type="ECO:0000313" key="4">
    <source>
        <dbReference type="EMBL" id="AGN29326.1"/>
    </source>
</evidence>
<name>R9TFB7_9VIRU</name>
<dbReference type="EMBL" id="KC617868">
    <property type="protein sequence ID" value="AGN29326.1"/>
    <property type="molecule type" value="Genomic_DNA"/>
</dbReference>
<dbReference type="InterPro" id="IPR027417">
    <property type="entry name" value="P-loop_NTPase"/>
</dbReference>
<accession>R9TFB7</accession>
<evidence type="ECO:0000256" key="2">
    <source>
        <dbReference type="ARBA" id="ARBA00014531"/>
    </source>
</evidence>
<keyword evidence="3" id="KW-1048">Host nucleus</keyword>
<dbReference type="GeneID" id="16574595"/>
<keyword evidence="5" id="KW-1185">Reference proteome</keyword>
<protein>
    <recommendedName>
        <fullName evidence="2">Replication-associated protein</fullName>
    </recommendedName>
</protein>
<gene>
    <name evidence="4" type="primary">rep</name>
</gene>